<reference evidence="2" key="2">
    <citation type="submission" date="2021-04" db="EMBL/GenBank/DDBJ databases">
        <authorList>
            <person name="Gilroy R."/>
        </authorList>
    </citation>
    <scope>NUCLEOTIDE SEQUENCE</scope>
    <source>
        <strain evidence="2">CHK169-11906</strain>
    </source>
</reference>
<evidence type="ECO:0000313" key="2">
    <source>
        <dbReference type="EMBL" id="HJA98839.1"/>
    </source>
</evidence>
<feature type="transmembrane region" description="Helical" evidence="1">
    <location>
        <begin position="34"/>
        <end position="53"/>
    </location>
</feature>
<keyword evidence="1" id="KW-0472">Membrane</keyword>
<dbReference type="EMBL" id="DWYR01000011">
    <property type="protein sequence ID" value="HJA98839.1"/>
    <property type="molecule type" value="Genomic_DNA"/>
</dbReference>
<name>A0A9D2IDH2_9BACT</name>
<dbReference type="AlphaFoldDB" id="A0A9D2IDH2"/>
<protein>
    <submittedName>
        <fullName evidence="2">Uncharacterized protein</fullName>
    </submittedName>
</protein>
<evidence type="ECO:0000313" key="3">
    <source>
        <dbReference type="Proteomes" id="UP000824259"/>
    </source>
</evidence>
<reference evidence="2" key="1">
    <citation type="journal article" date="2021" name="PeerJ">
        <title>Extensive microbial diversity within the chicken gut microbiome revealed by metagenomics and culture.</title>
        <authorList>
            <person name="Gilroy R."/>
            <person name="Ravi A."/>
            <person name="Getino M."/>
            <person name="Pursley I."/>
            <person name="Horton D.L."/>
            <person name="Alikhan N.F."/>
            <person name="Baker D."/>
            <person name="Gharbi K."/>
            <person name="Hall N."/>
            <person name="Watson M."/>
            <person name="Adriaenssens E.M."/>
            <person name="Foster-Nyarko E."/>
            <person name="Jarju S."/>
            <person name="Secka A."/>
            <person name="Antonio M."/>
            <person name="Oren A."/>
            <person name="Chaudhuri R.R."/>
            <person name="La Ragione R."/>
            <person name="Hildebrand F."/>
            <person name="Pallen M.J."/>
        </authorList>
    </citation>
    <scope>NUCLEOTIDE SEQUENCE</scope>
    <source>
        <strain evidence="2">CHK169-11906</strain>
    </source>
</reference>
<sequence>MNKAWIFYIVLIVIAFVLIVIFSKDIYLWFSNKLFYLLFLVLIFAAGWVLGRFGRGRRRSAER</sequence>
<proteinExistence type="predicted"/>
<organism evidence="2 3">
    <name type="scientific">Candidatus Alistipes avicola</name>
    <dbReference type="NCBI Taxonomy" id="2838432"/>
    <lineage>
        <taxon>Bacteria</taxon>
        <taxon>Pseudomonadati</taxon>
        <taxon>Bacteroidota</taxon>
        <taxon>Bacteroidia</taxon>
        <taxon>Bacteroidales</taxon>
        <taxon>Rikenellaceae</taxon>
        <taxon>Alistipes</taxon>
    </lineage>
</organism>
<keyword evidence="1" id="KW-1133">Transmembrane helix</keyword>
<dbReference type="Proteomes" id="UP000824259">
    <property type="component" value="Unassembled WGS sequence"/>
</dbReference>
<comment type="caution">
    <text evidence="2">The sequence shown here is derived from an EMBL/GenBank/DDBJ whole genome shotgun (WGS) entry which is preliminary data.</text>
</comment>
<keyword evidence="1" id="KW-0812">Transmembrane</keyword>
<evidence type="ECO:0000256" key="1">
    <source>
        <dbReference type="SAM" id="Phobius"/>
    </source>
</evidence>
<feature type="transmembrane region" description="Helical" evidence="1">
    <location>
        <begin position="5"/>
        <end position="22"/>
    </location>
</feature>
<gene>
    <name evidence="2" type="ORF">H9779_04455</name>
</gene>
<accession>A0A9D2IDH2</accession>